<organism evidence="6 7">
    <name type="scientific">Xenoophorus captivus</name>
    <dbReference type="NCBI Taxonomy" id="1517983"/>
    <lineage>
        <taxon>Eukaryota</taxon>
        <taxon>Metazoa</taxon>
        <taxon>Chordata</taxon>
        <taxon>Craniata</taxon>
        <taxon>Vertebrata</taxon>
        <taxon>Euteleostomi</taxon>
        <taxon>Actinopterygii</taxon>
        <taxon>Neopterygii</taxon>
        <taxon>Teleostei</taxon>
        <taxon>Neoteleostei</taxon>
        <taxon>Acanthomorphata</taxon>
        <taxon>Ovalentaria</taxon>
        <taxon>Atherinomorphae</taxon>
        <taxon>Cyprinodontiformes</taxon>
        <taxon>Goodeidae</taxon>
        <taxon>Xenoophorus</taxon>
    </lineage>
</organism>
<name>A0ABV0R297_9TELE</name>
<sequence length="176" mass="19894">TLIHLIDKRTGKEVEMKYYTGSMVIYHHVNAFEDEGHVVFDVIAYKDDKLYDMFYLKNLKKDAGSDGSVYSEPSFKRFALPIKSDKGVGVGENVVKLKYTTASAVKEKEGKFTCHSEVLCEGFELPRINYDFNGKKYRFVYGNIVEEFAQSKQALMSQIPVGTSKSFIGPLGPLVH</sequence>
<accession>A0ABV0R297</accession>
<dbReference type="Proteomes" id="UP001434883">
    <property type="component" value="Unassembled WGS sequence"/>
</dbReference>
<evidence type="ECO:0000256" key="4">
    <source>
        <dbReference type="ARBA" id="ARBA00023004"/>
    </source>
</evidence>
<keyword evidence="7" id="KW-1185">Reference proteome</keyword>
<evidence type="ECO:0000256" key="1">
    <source>
        <dbReference type="ARBA" id="ARBA00001954"/>
    </source>
</evidence>
<dbReference type="InterPro" id="IPR004294">
    <property type="entry name" value="Carotenoid_Oase"/>
</dbReference>
<comment type="caution">
    <text evidence="6">The sequence shown here is derived from an EMBL/GenBank/DDBJ whole genome shotgun (WGS) entry which is preliminary data.</text>
</comment>
<comment type="cofactor">
    <cofactor evidence="1">
        <name>Fe(2+)</name>
        <dbReference type="ChEBI" id="CHEBI:29033"/>
    </cofactor>
</comment>
<dbReference type="Pfam" id="PF03055">
    <property type="entry name" value="RPE65"/>
    <property type="match status" value="1"/>
</dbReference>
<evidence type="ECO:0000256" key="3">
    <source>
        <dbReference type="ARBA" id="ARBA00022723"/>
    </source>
</evidence>
<proteinExistence type="inferred from homology"/>
<reference evidence="6 7" key="1">
    <citation type="submission" date="2021-06" db="EMBL/GenBank/DDBJ databases">
        <authorList>
            <person name="Palmer J.M."/>
        </authorList>
    </citation>
    <scope>NUCLEOTIDE SEQUENCE [LARGE SCALE GENOMIC DNA]</scope>
    <source>
        <strain evidence="6 7">XC_2019</strain>
        <tissue evidence="6">Muscle</tissue>
    </source>
</reference>
<dbReference type="EMBL" id="JAHRIN010028879">
    <property type="protein sequence ID" value="MEQ2201763.1"/>
    <property type="molecule type" value="Genomic_DNA"/>
</dbReference>
<evidence type="ECO:0000256" key="2">
    <source>
        <dbReference type="ARBA" id="ARBA00006787"/>
    </source>
</evidence>
<evidence type="ECO:0000256" key="5">
    <source>
        <dbReference type="RuleBase" id="RU003799"/>
    </source>
</evidence>
<keyword evidence="3" id="KW-0479">Metal-binding</keyword>
<evidence type="ECO:0000313" key="7">
    <source>
        <dbReference type="Proteomes" id="UP001434883"/>
    </source>
</evidence>
<comment type="similarity">
    <text evidence="2 5">Belongs to the carotenoid oxygenase family.</text>
</comment>
<dbReference type="PANTHER" id="PTHR10543">
    <property type="entry name" value="BETA-CAROTENE DIOXYGENASE"/>
    <property type="match status" value="1"/>
</dbReference>
<protein>
    <submittedName>
        <fullName evidence="6">Uncharacterized protein</fullName>
    </submittedName>
</protein>
<dbReference type="PANTHER" id="PTHR10543:SF110">
    <property type="entry name" value="BETA-CAROTENE 15,15'-MONOOXYGENASE 1"/>
    <property type="match status" value="1"/>
</dbReference>
<evidence type="ECO:0000313" key="6">
    <source>
        <dbReference type="EMBL" id="MEQ2201763.1"/>
    </source>
</evidence>
<keyword evidence="4" id="KW-0408">Iron</keyword>
<feature type="non-terminal residue" evidence="6">
    <location>
        <position position="1"/>
    </location>
</feature>
<gene>
    <name evidence="6" type="ORF">XENOCAPTIV_017600</name>
</gene>